<feature type="transmembrane region" description="Helical" evidence="1">
    <location>
        <begin position="6"/>
        <end position="22"/>
    </location>
</feature>
<gene>
    <name evidence="2" type="ORF">UFOPK1747_00732</name>
</gene>
<keyword evidence="1" id="KW-0812">Transmembrane</keyword>
<name>A0A6J6F7N3_9ZZZZ</name>
<accession>A0A6J6F7N3</accession>
<evidence type="ECO:0000256" key="1">
    <source>
        <dbReference type="SAM" id="Phobius"/>
    </source>
</evidence>
<proteinExistence type="predicted"/>
<dbReference type="AlphaFoldDB" id="A0A6J6F7N3"/>
<reference evidence="2" key="1">
    <citation type="submission" date="2020-05" db="EMBL/GenBank/DDBJ databases">
        <authorList>
            <person name="Chiriac C."/>
            <person name="Salcher M."/>
            <person name="Ghai R."/>
            <person name="Kavagutti S V."/>
        </authorList>
    </citation>
    <scope>NUCLEOTIDE SEQUENCE</scope>
</reference>
<protein>
    <submittedName>
        <fullName evidence="2">Unannotated protein</fullName>
    </submittedName>
</protein>
<keyword evidence="1" id="KW-0472">Membrane</keyword>
<sequence length="41" mass="4674">MTTQFLIISAFGLFVLFLLFKYEGKRKRGKKVTGRGGDFDS</sequence>
<keyword evidence="1" id="KW-1133">Transmembrane helix</keyword>
<dbReference type="EMBL" id="CAEZTV010000118">
    <property type="protein sequence ID" value="CAB4583659.1"/>
    <property type="molecule type" value="Genomic_DNA"/>
</dbReference>
<organism evidence="2">
    <name type="scientific">freshwater metagenome</name>
    <dbReference type="NCBI Taxonomy" id="449393"/>
    <lineage>
        <taxon>unclassified sequences</taxon>
        <taxon>metagenomes</taxon>
        <taxon>ecological metagenomes</taxon>
    </lineage>
</organism>
<evidence type="ECO:0000313" key="2">
    <source>
        <dbReference type="EMBL" id="CAB4583659.1"/>
    </source>
</evidence>